<evidence type="ECO:0000313" key="2">
    <source>
        <dbReference type="Proteomes" id="UP000505248"/>
    </source>
</evidence>
<keyword evidence="2" id="KW-1185">Reference proteome</keyword>
<proteinExistence type="predicted"/>
<dbReference type="Proteomes" id="UP000505248">
    <property type="component" value="Segment"/>
</dbReference>
<dbReference type="RefSeq" id="YP_009778032.1">
    <property type="nucleotide sequence ID" value="NC_047709.1"/>
</dbReference>
<dbReference type="Pfam" id="PF17212">
    <property type="entry name" value="Tube"/>
    <property type="match status" value="1"/>
</dbReference>
<protein>
    <submittedName>
        <fullName evidence="1">Tail tubular protein A</fullName>
    </submittedName>
</protein>
<dbReference type="InterPro" id="IPR033767">
    <property type="entry name" value="Tail_Gp11"/>
</dbReference>
<accession>A0A6S4PL75</accession>
<dbReference type="GeneID" id="55412122"/>
<sequence length="204" mass="23461">MPVTYAASTELDAVNQILSSVGQAPVTTLDLQNPEVAIVLTTLREVNKQVQSEGWMFNQERNYTLKPDSTTEEILYPTNALQVDTNEDQHRDDYDVVRRGKKLYDRLNHTYKFKQDIKADITWLFDFDDIPPVIQDYITARAASMSAIKTVGEAQLTQLLQQQELTTRAFAIEYDCNQGEYSIFGWRDGENTYNNYQPYNALAR</sequence>
<dbReference type="EMBL" id="AP013538">
    <property type="protein sequence ID" value="BAQ93974.1"/>
    <property type="molecule type" value="Genomic_DNA"/>
</dbReference>
<evidence type="ECO:0000313" key="1">
    <source>
        <dbReference type="EMBL" id="BAQ93974.1"/>
    </source>
</evidence>
<name>A0A6S4PL75_9CAUD</name>
<organism evidence="1 2">
    <name type="scientific">uncultured phage_MedDCM-OCT-S45-C4</name>
    <dbReference type="NCBI Taxonomy" id="2740801"/>
    <lineage>
        <taxon>Viruses</taxon>
        <taxon>Duplodnaviria</taxon>
        <taxon>Heunggongvirae</taxon>
        <taxon>Uroviricota</taxon>
        <taxon>Caudoviricetes</taxon>
        <taxon>Autographivirales</taxon>
        <taxon>Ashivirus</taxon>
        <taxon>Ashivirus S45C4</taxon>
    </lineage>
</organism>
<dbReference type="KEGG" id="vg:55412122"/>
<reference evidence="1 2" key="1">
    <citation type="journal article" date="2013" name="PLoS Genet.">
        <title>Expanding the Marine Virosphere Using Metagenomics.</title>
        <authorList>
            <person name="Mizuno C.M."/>
            <person name="Rodriguez-Valera F."/>
            <person name="Kimes N.E."/>
            <person name="Ghai R."/>
        </authorList>
    </citation>
    <scope>NUCLEOTIDE SEQUENCE [LARGE SCALE GENOMIC DNA]</scope>
    <source>
        <strain evidence="1">UvMED-CGR-U-MedDCM-OCT-S45-C4</strain>
    </source>
</reference>